<evidence type="ECO:0000313" key="3">
    <source>
        <dbReference type="Proteomes" id="UP001055102"/>
    </source>
</evidence>
<comment type="caution">
    <text evidence="2">The sequence shown here is derived from an EMBL/GenBank/DDBJ whole genome shotgun (WGS) entry which is preliminary data.</text>
</comment>
<evidence type="ECO:0000313" key="2">
    <source>
        <dbReference type="EMBL" id="GJE05071.1"/>
    </source>
</evidence>
<reference evidence="2" key="2">
    <citation type="submission" date="2021-08" db="EMBL/GenBank/DDBJ databases">
        <authorList>
            <person name="Tani A."/>
            <person name="Ola A."/>
            <person name="Ogura Y."/>
            <person name="Katsura K."/>
            <person name="Hayashi T."/>
        </authorList>
    </citation>
    <scope>NUCLEOTIDE SEQUENCE</scope>
    <source>
        <strain evidence="2">LMG 23639</strain>
    </source>
</reference>
<sequence>MTLDRITDIPGIRVGHAQDLRLASGTTAVLFDRPVAAAVDVRGGGPGTRETDLLDPERTVEGIDALTLSGGSAFGLDAAAGVAAWLAGHGRGFAVGPVRVPIVPGAVLFDLLNGGDKDWGRFPPYRDLGYAAAEAAGLDFALGSVGAGTGARTANLKGGLGTAAARVPGTPFRVGALVAVNAFGRVTVGAGPHFWAAPFERGAEFGGLGLPERIPEEALAFPERVLPGASTTLALVATDAILTKAQCRRLAVAGQDGLARAILPVHTPLDGDAVFAAAIGAVPLADPVGDLARLGHAASLVLARAVAVGVHAARSLPGAPAGLPPAWADLFGGG</sequence>
<name>A0ABQ4SRZ9_9HYPH</name>
<dbReference type="PANTHER" id="PTHR36512">
    <property type="entry name" value="D-AMINOPEPTIDASE"/>
    <property type="match status" value="1"/>
</dbReference>
<keyword evidence="2" id="KW-0378">Hydrolase</keyword>
<dbReference type="InterPro" id="IPR005321">
    <property type="entry name" value="Peptidase_S58_DmpA"/>
</dbReference>
<keyword evidence="2" id="KW-0031">Aminopeptidase</keyword>
<protein>
    <submittedName>
        <fullName evidence="2">Aminopeptidase</fullName>
    </submittedName>
</protein>
<dbReference type="GO" id="GO:0004177">
    <property type="term" value="F:aminopeptidase activity"/>
    <property type="evidence" value="ECO:0007669"/>
    <property type="project" value="UniProtKB-KW"/>
</dbReference>
<dbReference type="EMBL" id="BPQR01000006">
    <property type="protein sequence ID" value="GJE05071.1"/>
    <property type="molecule type" value="Genomic_DNA"/>
</dbReference>
<dbReference type="RefSeq" id="WP_238273799.1">
    <property type="nucleotide sequence ID" value="NZ_BPQR01000006.1"/>
</dbReference>
<dbReference type="PANTHER" id="PTHR36512:SF3">
    <property type="entry name" value="BLR5678 PROTEIN"/>
    <property type="match status" value="1"/>
</dbReference>
<gene>
    <name evidence="2" type="ORF">AOPFMNJM_0366</name>
</gene>
<comment type="similarity">
    <text evidence="1">Belongs to the peptidase S58 family.</text>
</comment>
<dbReference type="Pfam" id="PF03576">
    <property type="entry name" value="Peptidase_S58"/>
    <property type="match status" value="1"/>
</dbReference>
<dbReference type="InterPro" id="IPR016117">
    <property type="entry name" value="ArgJ-like_dom_sf"/>
</dbReference>
<accession>A0ABQ4SRZ9</accession>
<organism evidence="2 3">
    <name type="scientific">Methylobacterium jeotgali</name>
    <dbReference type="NCBI Taxonomy" id="381630"/>
    <lineage>
        <taxon>Bacteria</taxon>
        <taxon>Pseudomonadati</taxon>
        <taxon>Pseudomonadota</taxon>
        <taxon>Alphaproteobacteria</taxon>
        <taxon>Hyphomicrobiales</taxon>
        <taxon>Methylobacteriaceae</taxon>
        <taxon>Methylobacterium</taxon>
    </lineage>
</organism>
<keyword evidence="2" id="KW-0645">Protease</keyword>
<reference evidence="2" key="1">
    <citation type="journal article" date="2021" name="Front. Microbiol.">
        <title>Comprehensive Comparative Genomics and Phenotyping of Methylobacterium Species.</title>
        <authorList>
            <person name="Alessa O."/>
            <person name="Ogura Y."/>
            <person name="Fujitani Y."/>
            <person name="Takami H."/>
            <person name="Hayashi T."/>
            <person name="Sahin N."/>
            <person name="Tani A."/>
        </authorList>
    </citation>
    <scope>NUCLEOTIDE SEQUENCE</scope>
    <source>
        <strain evidence="2">LMG 23639</strain>
    </source>
</reference>
<dbReference type="CDD" id="cd02252">
    <property type="entry name" value="nylC_like"/>
    <property type="match status" value="1"/>
</dbReference>
<evidence type="ECO:0000256" key="1">
    <source>
        <dbReference type="ARBA" id="ARBA00007068"/>
    </source>
</evidence>
<proteinExistence type="inferred from homology"/>
<keyword evidence="3" id="KW-1185">Reference proteome</keyword>
<dbReference type="SUPFAM" id="SSF56266">
    <property type="entry name" value="DmpA/ArgJ-like"/>
    <property type="match status" value="1"/>
</dbReference>
<dbReference type="Gene3D" id="3.60.70.12">
    <property type="entry name" value="L-amino peptidase D-ALA esterase/amidase"/>
    <property type="match status" value="1"/>
</dbReference>
<dbReference type="Proteomes" id="UP001055102">
    <property type="component" value="Unassembled WGS sequence"/>
</dbReference>